<dbReference type="InterPro" id="IPR006765">
    <property type="entry name" value="Polyketide_synth_cyclase"/>
</dbReference>
<evidence type="ECO:0008006" key="3">
    <source>
        <dbReference type="Google" id="ProtNLM"/>
    </source>
</evidence>
<sequence>MLSAIVVNRMEPRYADRVAGLFADLDATDFPARMGTRRRELFAFDGVYLHIQDFPDSDGLAVIDEAWRDADPRFVKICADLTPIVPPYDDTCVAHEDHIAVRSYAWEQS</sequence>
<dbReference type="InterPro" id="IPR038474">
    <property type="entry name" value="Polyketide_synth_cyclase_sf"/>
</dbReference>
<gene>
    <name evidence="1" type="ORF">VV02_05810</name>
</gene>
<dbReference type="EMBL" id="CP011112">
    <property type="protein sequence ID" value="AKU18669.1"/>
    <property type="molecule type" value="Genomic_DNA"/>
</dbReference>
<dbReference type="GO" id="GO:0030639">
    <property type="term" value="P:polyketide biosynthetic process"/>
    <property type="evidence" value="ECO:0007669"/>
    <property type="project" value="InterPro"/>
</dbReference>
<evidence type="ECO:0000313" key="1">
    <source>
        <dbReference type="EMBL" id="AKU18669.1"/>
    </source>
</evidence>
<keyword evidence="2" id="KW-1185">Reference proteome</keyword>
<organism evidence="1 2">
    <name type="scientific">Luteipulveratus mongoliensis</name>
    <dbReference type="NCBI Taxonomy" id="571913"/>
    <lineage>
        <taxon>Bacteria</taxon>
        <taxon>Bacillati</taxon>
        <taxon>Actinomycetota</taxon>
        <taxon>Actinomycetes</taxon>
        <taxon>Micrococcales</taxon>
        <taxon>Dermacoccaceae</taxon>
        <taxon>Luteipulveratus</taxon>
    </lineage>
</organism>
<dbReference type="AlphaFoldDB" id="A0A0K1JPM9"/>
<proteinExistence type="predicted"/>
<dbReference type="InterPro" id="IPR011008">
    <property type="entry name" value="Dimeric_a/b-barrel"/>
</dbReference>
<reference evidence="1 2" key="1">
    <citation type="submission" date="2015-03" db="EMBL/GenBank/DDBJ databases">
        <title>Luteipulveratus halotolerans sp. nov., a novel actinobacterium (Dermacoccaceae) from Sarawak, Malaysia.</title>
        <authorList>
            <person name="Juboi H."/>
            <person name="Basik A."/>
            <person name="Shamsul S.S."/>
            <person name="Arnold P."/>
            <person name="Schmitt E.K."/>
            <person name="Sanglier J.-J."/>
            <person name="Yeo T."/>
        </authorList>
    </citation>
    <scope>NUCLEOTIDE SEQUENCE [LARGE SCALE GENOMIC DNA]</scope>
    <source>
        <strain evidence="1 2">MN07-A0370</strain>
    </source>
</reference>
<evidence type="ECO:0000313" key="2">
    <source>
        <dbReference type="Proteomes" id="UP000066480"/>
    </source>
</evidence>
<dbReference type="SUPFAM" id="SSF54909">
    <property type="entry name" value="Dimeric alpha+beta barrel"/>
    <property type="match status" value="1"/>
</dbReference>
<dbReference type="Pfam" id="PF04673">
    <property type="entry name" value="Cyclase_polyket"/>
    <property type="match status" value="1"/>
</dbReference>
<dbReference type="Proteomes" id="UP000066480">
    <property type="component" value="Chromosome"/>
</dbReference>
<dbReference type="Gene3D" id="3.30.70.1090">
    <property type="entry name" value="Dimeric alpha+beta barrel"/>
    <property type="match status" value="1"/>
</dbReference>
<name>A0A0K1JPM9_9MICO</name>
<dbReference type="KEGG" id="lmoi:VV02_05810"/>
<accession>A0A0K1JPM9</accession>
<dbReference type="STRING" id="571913.VV02_05810"/>
<protein>
    <recommendedName>
        <fullName evidence="3">Polyketide synthase</fullName>
    </recommendedName>
</protein>